<dbReference type="Pfam" id="PF00620">
    <property type="entry name" value="RhoGAP"/>
    <property type="match status" value="1"/>
</dbReference>
<dbReference type="AlphaFoldDB" id="A0A6P3XGD1"/>
<evidence type="ECO:0000313" key="6">
    <source>
        <dbReference type="RefSeq" id="XP_014477475.1"/>
    </source>
</evidence>
<dbReference type="GO" id="GO:0051056">
    <property type="term" value="P:regulation of small GTPase mediated signal transduction"/>
    <property type="evidence" value="ECO:0007669"/>
    <property type="project" value="UniProtKB-ARBA"/>
</dbReference>
<organism evidence="4 6">
    <name type="scientific">Dinoponera quadriceps</name>
    <name type="common">South American ant</name>
    <dbReference type="NCBI Taxonomy" id="609295"/>
    <lineage>
        <taxon>Eukaryota</taxon>
        <taxon>Metazoa</taxon>
        <taxon>Ecdysozoa</taxon>
        <taxon>Arthropoda</taxon>
        <taxon>Hexapoda</taxon>
        <taxon>Insecta</taxon>
        <taxon>Pterygota</taxon>
        <taxon>Neoptera</taxon>
        <taxon>Endopterygota</taxon>
        <taxon>Hymenoptera</taxon>
        <taxon>Apocrita</taxon>
        <taxon>Aculeata</taxon>
        <taxon>Formicoidea</taxon>
        <taxon>Formicidae</taxon>
        <taxon>Ponerinae</taxon>
        <taxon>Ponerini</taxon>
        <taxon>Dinoponera</taxon>
    </lineage>
</organism>
<evidence type="ECO:0000256" key="2">
    <source>
        <dbReference type="SAM" id="MobiDB-lite"/>
    </source>
</evidence>
<dbReference type="InterPro" id="IPR051025">
    <property type="entry name" value="RhoGAP"/>
</dbReference>
<dbReference type="RefSeq" id="XP_014477476.1">
    <property type="nucleotide sequence ID" value="XM_014621990.1"/>
</dbReference>
<name>A0A6P3XGD1_DINQU</name>
<dbReference type="SUPFAM" id="SSF48350">
    <property type="entry name" value="GTPase activation domain, GAP"/>
    <property type="match status" value="1"/>
</dbReference>
<proteinExistence type="predicted"/>
<dbReference type="RefSeq" id="XP_014477475.1">
    <property type="nucleotide sequence ID" value="XM_014621989.1"/>
</dbReference>
<gene>
    <name evidence="5 6 7" type="primary">LOC106745941</name>
</gene>
<keyword evidence="1" id="KW-0343">GTPase activation</keyword>
<accession>A0A6P3XGD1</accession>
<evidence type="ECO:0000313" key="5">
    <source>
        <dbReference type="RefSeq" id="XP_014477474.1"/>
    </source>
</evidence>
<dbReference type="InterPro" id="IPR000198">
    <property type="entry name" value="RhoGAP_dom"/>
</dbReference>
<dbReference type="InterPro" id="IPR008936">
    <property type="entry name" value="Rho_GTPase_activation_prot"/>
</dbReference>
<evidence type="ECO:0000313" key="4">
    <source>
        <dbReference type="Proteomes" id="UP000515204"/>
    </source>
</evidence>
<feature type="domain" description="Rho-GAP" evidence="3">
    <location>
        <begin position="118"/>
        <end position="305"/>
    </location>
</feature>
<dbReference type="PANTHER" id="PTHR15228">
    <property type="entry name" value="SPERMATHECAL PHYSIOLOGY VARIANT"/>
    <property type="match status" value="1"/>
</dbReference>
<reference evidence="5 6" key="1">
    <citation type="submission" date="2025-04" db="UniProtKB">
        <authorList>
            <consortium name="RefSeq"/>
        </authorList>
    </citation>
    <scope>IDENTIFICATION</scope>
</reference>
<dbReference type="OrthoDB" id="185175at2759"/>
<dbReference type="RefSeq" id="XP_014477474.1">
    <property type="nucleotide sequence ID" value="XM_014621988.1"/>
</dbReference>
<dbReference type="GeneID" id="106745941"/>
<evidence type="ECO:0000256" key="1">
    <source>
        <dbReference type="ARBA" id="ARBA00022468"/>
    </source>
</evidence>
<evidence type="ECO:0000259" key="3">
    <source>
        <dbReference type="PROSITE" id="PS50238"/>
    </source>
</evidence>
<dbReference type="PANTHER" id="PTHR15228:SF25">
    <property type="entry name" value="F-BAR DOMAIN-CONTAINING PROTEIN"/>
    <property type="match status" value="1"/>
</dbReference>
<dbReference type="GO" id="GO:0007165">
    <property type="term" value="P:signal transduction"/>
    <property type="evidence" value="ECO:0007669"/>
    <property type="project" value="InterPro"/>
</dbReference>
<evidence type="ECO:0000313" key="7">
    <source>
        <dbReference type="RefSeq" id="XP_014477476.1"/>
    </source>
</evidence>
<keyword evidence="4" id="KW-1185">Reference proteome</keyword>
<dbReference type="Gene3D" id="1.10.555.10">
    <property type="entry name" value="Rho GTPase activation protein"/>
    <property type="match status" value="1"/>
</dbReference>
<sequence length="336" mass="37882">MTNFRMTVVPRASTREYRASYKFAHRFCQCGGGSRCRQSGMRRPQQEHLHHHHHHHHIHYHHGSSTSPTRSRQTHDKCTDVCTNRGSLQDESRLARVKRVLAGSLLGRGAGSSRIFGTRLELVESYLDTGVPYVVHRLCSYIETHGFQSAAVFRLSGGSPRLAERLRAAFERRGDADLEGAACPPTAATLLRQYLKELPQPVVPSTLVGRLLNVHAQDYANDHETWITSTKELLSTLPSSHYRLLGYLAIYLSRYEARHGRSAGVCGVFAPVILPHVPPATTLLRDILAEALVLFPDWDGRRTFSWETSIRDRSLCRRPRSREVSGFCPLRDTITA</sequence>
<dbReference type="GO" id="GO:0005096">
    <property type="term" value="F:GTPase activator activity"/>
    <property type="evidence" value="ECO:0007669"/>
    <property type="project" value="UniProtKB-KW"/>
</dbReference>
<dbReference type="SMART" id="SM00324">
    <property type="entry name" value="RhoGAP"/>
    <property type="match status" value="1"/>
</dbReference>
<feature type="compositionally biased region" description="Basic residues" evidence="2">
    <location>
        <begin position="49"/>
        <end position="62"/>
    </location>
</feature>
<protein>
    <submittedName>
        <fullName evidence="5 6">Rho GTPase-activating protein 24 isoform X3</fullName>
    </submittedName>
</protein>
<dbReference type="CTD" id="43781"/>
<dbReference type="Proteomes" id="UP000515204">
    <property type="component" value="Unplaced"/>
</dbReference>
<feature type="region of interest" description="Disordered" evidence="2">
    <location>
        <begin position="39"/>
        <end position="77"/>
    </location>
</feature>
<dbReference type="PROSITE" id="PS50238">
    <property type="entry name" value="RHOGAP"/>
    <property type="match status" value="1"/>
</dbReference>